<evidence type="ECO:0000256" key="2">
    <source>
        <dbReference type="PROSITE-ProRule" id="PRU00176"/>
    </source>
</evidence>
<dbReference type="PROSITE" id="PS50102">
    <property type="entry name" value="RRM"/>
    <property type="match status" value="2"/>
</dbReference>
<evidence type="ECO:0000313" key="6">
    <source>
        <dbReference type="Proteomes" id="UP000625711"/>
    </source>
</evidence>
<keyword evidence="6" id="KW-1185">Reference proteome</keyword>
<dbReference type="OrthoDB" id="1099063at2759"/>
<feature type="region of interest" description="Disordered" evidence="3">
    <location>
        <begin position="174"/>
        <end position="302"/>
    </location>
</feature>
<accession>A0A834M7X9</accession>
<feature type="domain" description="RRM" evidence="4">
    <location>
        <begin position="99"/>
        <end position="172"/>
    </location>
</feature>
<dbReference type="EMBL" id="JAACXV010014334">
    <property type="protein sequence ID" value="KAF7268319.1"/>
    <property type="molecule type" value="Genomic_DNA"/>
</dbReference>
<dbReference type="GO" id="GO:0005634">
    <property type="term" value="C:nucleus"/>
    <property type="evidence" value="ECO:0007669"/>
    <property type="project" value="TreeGrafter"/>
</dbReference>
<proteinExistence type="predicted"/>
<comment type="caution">
    <text evidence="5">The sequence shown here is derived from an EMBL/GenBank/DDBJ whole genome shotgun (WGS) entry which is preliminary data.</text>
</comment>
<dbReference type="Proteomes" id="UP000625711">
    <property type="component" value="Unassembled WGS sequence"/>
</dbReference>
<dbReference type="Gene3D" id="3.30.70.330">
    <property type="match status" value="2"/>
</dbReference>
<name>A0A834M7X9_RHYFE</name>
<dbReference type="PANTHER" id="PTHR23003:SF51">
    <property type="entry name" value="SERINE-ARGININE PROTEIN 55"/>
    <property type="match status" value="1"/>
</dbReference>
<dbReference type="AlphaFoldDB" id="A0A834M7X9"/>
<feature type="compositionally biased region" description="Basic residues" evidence="3">
    <location>
        <begin position="175"/>
        <end position="206"/>
    </location>
</feature>
<dbReference type="InterPro" id="IPR000504">
    <property type="entry name" value="RRM_dom"/>
</dbReference>
<dbReference type="InterPro" id="IPR012677">
    <property type="entry name" value="Nucleotide-bd_a/b_plait_sf"/>
</dbReference>
<dbReference type="SMART" id="SM00360">
    <property type="entry name" value="RRM"/>
    <property type="match status" value="2"/>
</dbReference>
<dbReference type="PANTHER" id="PTHR23003">
    <property type="entry name" value="RNA RECOGNITION MOTIF RRM DOMAIN CONTAINING PROTEIN"/>
    <property type="match status" value="1"/>
</dbReference>
<evidence type="ECO:0000313" key="5">
    <source>
        <dbReference type="EMBL" id="KAF7268319.1"/>
    </source>
</evidence>
<dbReference type="InterPro" id="IPR050374">
    <property type="entry name" value="RRT5_SRSF_SR"/>
</dbReference>
<evidence type="ECO:0000259" key="4">
    <source>
        <dbReference type="PROSITE" id="PS50102"/>
    </source>
</evidence>
<dbReference type="Pfam" id="PF00076">
    <property type="entry name" value="RRM_1"/>
    <property type="match status" value="2"/>
</dbReference>
<feature type="domain" description="RRM" evidence="4">
    <location>
        <begin position="3"/>
        <end position="73"/>
    </location>
</feature>
<reference evidence="5" key="1">
    <citation type="submission" date="2020-08" db="EMBL/GenBank/DDBJ databases">
        <title>Genome sequencing and assembly of the red palm weevil Rhynchophorus ferrugineus.</title>
        <authorList>
            <person name="Dias G.B."/>
            <person name="Bergman C.M."/>
            <person name="Manee M."/>
        </authorList>
    </citation>
    <scope>NUCLEOTIDE SEQUENCE</scope>
    <source>
        <strain evidence="5">AA-2017</strain>
        <tissue evidence="5">Whole larva</tissue>
    </source>
</reference>
<protein>
    <recommendedName>
        <fullName evidence="4">RRM domain-containing protein</fullName>
    </recommendedName>
</protein>
<feature type="compositionally biased region" description="Low complexity" evidence="3">
    <location>
        <begin position="262"/>
        <end position="283"/>
    </location>
</feature>
<dbReference type="SUPFAM" id="SSF54928">
    <property type="entry name" value="RNA-binding domain, RBD"/>
    <property type="match status" value="1"/>
</dbReference>
<keyword evidence="1 2" id="KW-0694">RNA-binding</keyword>
<dbReference type="GO" id="GO:0005737">
    <property type="term" value="C:cytoplasm"/>
    <property type="evidence" value="ECO:0007669"/>
    <property type="project" value="TreeGrafter"/>
</dbReference>
<gene>
    <name evidence="5" type="ORF">GWI33_018583</name>
</gene>
<dbReference type="GO" id="GO:0003729">
    <property type="term" value="F:mRNA binding"/>
    <property type="evidence" value="ECO:0007669"/>
    <property type="project" value="TreeGrafter"/>
</dbReference>
<sequence>MCSRVYVGRIPRETRQRDLKRFFRDFGQIQDVLIKPGYGFVQFYDHRDAEDAVCKLHGKRLLGMRVDVEIARGIIRGRPEGMSDRRHRSRRGPSVRTNYRVFVENVSTDVSWQDLKDYLRLAGEVTFADAHKRYRNTGIVEFATYEGMKNAIRQLDDTILKGSRIRLFEDENAKKLRSKSRSRSKSKSRSRSRSRNRSQNRSRGGIKRMSADIKSSSSHSRSRSSSRKGEESPDHSRERSIESRCESADAEDSEYKKKSRSRSNSNSVRWSSSRSTSMSFSGESLEKTPDSSIEPSPNGIHP</sequence>
<evidence type="ECO:0000256" key="1">
    <source>
        <dbReference type="ARBA" id="ARBA00022884"/>
    </source>
</evidence>
<organism evidence="5 6">
    <name type="scientific">Rhynchophorus ferrugineus</name>
    <name type="common">Red palm weevil</name>
    <name type="synonym">Curculio ferrugineus</name>
    <dbReference type="NCBI Taxonomy" id="354439"/>
    <lineage>
        <taxon>Eukaryota</taxon>
        <taxon>Metazoa</taxon>
        <taxon>Ecdysozoa</taxon>
        <taxon>Arthropoda</taxon>
        <taxon>Hexapoda</taxon>
        <taxon>Insecta</taxon>
        <taxon>Pterygota</taxon>
        <taxon>Neoptera</taxon>
        <taxon>Endopterygota</taxon>
        <taxon>Coleoptera</taxon>
        <taxon>Polyphaga</taxon>
        <taxon>Cucujiformia</taxon>
        <taxon>Curculionidae</taxon>
        <taxon>Dryophthorinae</taxon>
        <taxon>Rhynchophorus</taxon>
    </lineage>
</organism>
<dbReference type="InterPro" id="IPR035979">
    <property type="entry name" value="RBD_domain_sf"/>
</dbReference>
<feature type="compositionally biased region" description="Basic and acidic residues" evidence="3">
    <location>
        <begin position="227"/>
        <end position="247"/>
    </location>
</feature>
<evidence type="ECO:0000256" key="3">
    <source>
        <dbReference type="SAM" id="MobiDB-lite"/>
    </source>
</evidence>